<keyword evidence="3" id="KW-1185">Reference proteome</keyword>
<comment type="caution">
    <text evidence="2">The sequence shown here is derived from an EMBL/GenBank/DDBJ whole genome shotgun (WGS) entry which is preliminary data.</text>
</comment>
<name>A0A8X6RJ04_TRICX</name>
<dbReference type="InterPro" id="IPR036397">
    <property type="entry name" value="RNaseH_sf"/>
</dbReference>
<protein>
    <recommendedName>
        <fullName evidence="4">Secreted protein</fullName>
    </recommendedName>
</protein>
<reference evidence="2" key="1">
    <citation type="submission" date="2020-08" db="EMBL/GenBank/DDBJ databases">
        <title>Multicomponent nature underlies the extraordinary mechanical properties of spider dragline silk.</title>
        <authorList>
            <person name="Kono N."/>
            <person name="Nakamura H."/>
            <person name="Mori M."/>
            <person name="Yoshida Y."/>
            <person name="Ohtoshi R."/>
            <person name="Malay A.D."/>
            <person name="Moran D.A.P."/>
            <person name="Tomita M."/>
            <person name="Numata K."/>
            <person name="Arakawa K."/>
        </authorList>
    </citation>
    <scope>NUCLEOTIDE SEQUENCE</scope>
</reference>
<feature type="signal peptide" evidence="1">
    <location>
        <begin position="1"/>
        <end position="16"/>
    </location>
</feature>
<organism evidence="2 3">
    <name type="scientific">Trichonephila clavipes</name>
    <name type="common">Golden silk orbweaver</name>
    <name type="synonym">Nephila clavipes</name>
    <dbReference type="NCBI Taxonomy" id="2585209"/>
    <lineage>
        <taxon>Eukaryota</taxon>
        <taxon>Metazoa</taxon>
        <taxon>Ecdysozoa</taxon>
        <taxon>Arthropoda</taxon>
        <taxon>Chelicerata</taxon>
        <taxon>Arachnida</taxon>
        <taxon>Araneae</taxon>
        <taxon>Araneomorphae</taxon>
        <taxon>Entelegynae</taxon>
        <taxon>Araneoidea</taxon>
        <taxon>Nephilidae</taxon>
        <taxon>Trichonephila</taxon>
    </lineage>
</organism>
<sequence>MTFVAAAWTLSSKTMAAATLDAASQTGVSSIVASTTNLGTRMERCHIFSGESRFCLQYQDCQIRDWRYRDERTLAACIRHRHTGPSPGVRVWDAIEYTSRSHLARIDGTLNSARYISGVIRLVALPFIRALCETLLFSRIKRDHMFPVFLDLP</sequence>
<dbReference type="AlphaFoldDB" id="A0A8X6RJ04"/>
<evidence type="ECO:0000313" key="3">
    <source>
        <dbReference type="Proteomes" id="UP000887159"/>
    </source>
</evidence>
<keyword evidence="1" id="KW-0732">Signal</keyword>
<dbReference type="EMBL" id="BMAU01021190">
    <property type="protein sequence ID" value="GFX96176.1"/>
    <property type="molecule type" value="Genomic_DNA"/>
</dbReference>
<dbReference type="Proteomes" id="UP000887159">
    <property type="component" value="Unassembled WGS sequence"/>
</dbReference>
<evidence type="ECO:0008006" key="4">
    <source>
        <dbReference type="Google" id="ProtNLM"/>
    </source>
</evidence>
<accession>A0A8X6RJ04</accession>
<dbReference type="GO" id="GO:0003676">
    <property type="term" value="F:nucleic acid binding"/>
    <property type="evidence" value="ECO:0007669"/>
    <property type="project" value="InterPro"/>
</dbReference>
<evidence type="ECO:0000313" key="2">
    <source>
        <dbReference type="EMBL" id="GFX96176.1"/>
    </source>
</evidence>
<proteinExistence type="predicted"/>
<dbReference type="Gene3D" id="3.30.420.10">
    <property type="entry name" value="Ribonuclease H-like superfamily/Ribonuclease H"/>
    <property type="match status" value="1"/>
</dbReference>
<evidence type="ECO:0000256" key="1">
    <source>
        <dbReference type="SAM" id="SignalP"/>
    </source>
</evidence>
<feature type="chain" id="PRO_5036470847" description="Secreted protein" evidence="1">
    <location>
        <begin position="17"/>
        <end position="153"/>
    </location>
</feature>
<gene>
    <name evidence="2" type="primary">NCL1_59270</name>
    <name evidence="2" type="ORF">TNCV_2290651</name>
</gene>